<feature type="transmembrane region" description="Helical" evidence="8">
    <location>
        <begin position="1026"/>
        <end position="1047"/>
    </location>
</feature>
<protein>
    <submittedName>
        <fullName evidence="9">Efflux RND transporter permease subunit</fullName>
    </submittedName>
</protein>
<keyword evidence="10" id="KW-1185">Reference proteome</keyword>
<feature type="region of interest" description="Disordered" evidence="7">
    <location>
        <begin position="789"/>
        <end position="818"/>
    </location>
</feature>
<evidence type="ECO:0000256" key="4">
    <source>
        <dbReference type="ARBA" id="ARBA00022692"/>
    </source>
</evidence>
<feature type="transmembrane region" description="Helical" evidence="8">
    <location>
        <begin position="469"/>
        <end position="487"/>
    </location>
</feature>
<dbReference type="Gene3D" id="3.30.2090.10">
    <property type="entry name" value="Multidrug efflux transporter AcrB TolC docking domain, DN and DC subdomains"/>
    <property type="match status" value="3"/>
</dbReference>
<evidence type="ECO:0000256" key="5">
    <source>
        <dbReference type="ARBA" id="ARBA00022989"/>
    </source>
</evidence>
<accession>A0ABT3QF97</accession>
<keyword evidence="3" id="KW-0997">Cell inner membrane</keyword>
<dbReference type="Pfam" id="PF00873">
    <property type="entry name" value="ACR_tran"/>
    <property type="match status" value="2"/>
</dbReference>
<dbReference type="PRINTS" id="PR00702">
    <property type="entry name" value="ACRIFLAVINRP"/>
</dbReference>
<feature type="transmembrane region" description="Helical" evidence="8">
    <location>
        <begin position="366"/>
        <end position="387"/>
    </location>
</feature>
<dbReference type="SUPFAM" id="SSF82714">
    <property type="entry name" value="Multidrug efflux transporter AcrB TolC docking domain, DN and DC subdomains"/>
    <property type="match status" value="2"/>
</dbReference>
<evidence type="ECO:0000256" key="2">
    <source>
        <dbReference type="ARBA" id="ARBA00022475"/>
    </source>
</evidence>
<evidence type="ECO:0000256" key="6">
    <source>
        <dbReference type="ARBA" id="ARBA00023136"/>
    </source>
</evidence>
<organism evidence="9 10">
    <name type="scientific">Acetobacter thailandicus</name>
    <dbReference type="NCBI Taxonomy" id="1502842"/>
    <lineage>
        <taxon>Bacteria</taxon>
        <taxon>Pseudomonadati</taxon>
        <taxon>Pseudomonadota</taxon>
        <taxon>Alphaproteobacteria</taxon>
        <taxon>Acetobacterales</taxon>
        <taxon>Acetobacteraceae</taxon>
        <taxon>Acetobacter</taxon>
    </lineage>
</organism>
<dbReference type="EMBL" id="JAPIUZ010000003">
    <property type="protein sequence ID" value="MCX2563953.1"/>
    <property type="molecule type" value="Genomic_DNA"/>
</dbReference>
<feature type="transmembrane region" description="Helical" evidence="8">
    <location>
        <begin position="437"/>
        <end position="457"/>
    </location>
</feature>
<proteinExistence type="predicted"/>
<feature type="transmembrane region" description="Helical" evidence="8">
    <location>
        <begin position="21"/>
        <end position="40"/>
    </location>
</feature>
<dbReference type="PANTHER" id="PTHR32063">
    <property type="match status" value="1"/>
</dbReference>
<dbReference type="PANTHER" id="PTHR32063:SF34">
    <property type="entry name" value="MULTIDRUG RESISTANCE PROTEIN MDTC"/>
    <property type="match status" value="1"/>
</dbReference>
<evidence type="ECO:0000256" key="8">
    <source>
        <dbReference type="SAM" id="Phobius"/>
    </source>
</evidence>
<feature type="transmembrane region" description="Helical" evidence="8">
    <location>
        <begin position="541"/>
        <end position="560"/>
    </location>
</feature>
<keyword evidence="6 8" id="KW-0472">Membrane</keyword>
<feature type="transmembrane region" description="Helical" evidence="8">
    <location>
        <begin position="930"/>
        <end position="948"/>
    </location>
</feature>
<feature type="transmembrane region" description="Helical" evidence="8">
    <location>
        <begin position="342"/>
        <end position="359"/>
    </location>
</feature>
<dbReference type="RefSeq" id="WP_265792979.1">
    <property type="nucleotide sequence ID" value="NZ_JAPIUZ010000003.1"/>
</dbReference>
<keyword evidence="4 8" id="KW-0812">Transmembrane</keyword>
<keyword evidence="1" id="KW-0813">Transport</keyword>
<dbReference type="InterPro" id="IPR001036">
    <property type="entry name" value="Acrflvin-R"/>
</dbReference>
<sequence length="1103" mass="119203">MSSEKPFSVCRVFIERPVATVLLALAMVLTGIMGFVRLPVADLPNVDFPVIVVQASQPGGSPEEIASSVAAPLERHLGQIAGLSEMTSRSSEGEVRIILQFDLSRDINGAARDIQAALQASHADLPTSLRSNPYYYKANPNAAPVYVLALTSDIHTQAQMYEYASNVLVQQISQIEGVGQVDIGGSSLPAVRVELNPKPLFQYGIGFEDIRAALASANANTPKGVIDNNGVRFTLQTNDQARDAKAYRDLIIAWRNNRPVRLADVATVENNVEDIHNSGFFGQAHSVIALVLPQANANVIELIDKIRQKIPLMRSALPGGVDLHIGLDRSLTIRAALADTEFTLIISVILVTLVVLAFLNSLRMTLIPALVVPTSIISTFAVMWLLGYSLNNMSLMALTVSTGFVVDDAIVVVENIARYLEKGFSPREASQKGCDEVAFTVVSISISLIAVFIPIMFLSGLSGRLFHEFTMTLTVSIFISMILSLTLTPMMASQLLKAHDETGKKLSPPLQKFIDIILCPLNWIERVYASTLEIALQHRRITLWSLPASFILIAILLVSLPKGFIPTSDTGLVIGHVKGSQSISFAQLSQKLLYIQKIIGEDPDVEDVASFVGGQHDALNAATMFLRLKDKTLRPDTGAHMITRIEKKLKNLVGAELFLVEPGTIHSSARQSDGSYQYTLQGGNAQELYQWTKKLTAELQRHKQLQSISSDVDEGAPAIGVHITRDTAARFNLTPQMISNTLYDAFGQRAVSIIYNSMNQYRVIMEANPLYWSSPEMLKQVWVSVSGGSAGGGTKSNTIRVRKASVTSSSGGSGTTEADLSQASFKNQIANSLAGGTGASNGSAVSTSKEAMLPLTFVSQINDTIAPLTVNHLGQSVATTISFNLADHTSLSQAIHIIRRAELRMHMPHTIRGSFIGNAAQLKKSGVTQSLTLIAALAAVYITLGILYESYIHPLTILSTLPSASLGALIALRLFGQELSLVAGLAIIILIGIVKKNAIMLVDFALDTERTDGTPALQAIKMACLLRFRPIFMTTLAAACGALPLALAHGYGYEIRRPVGIALMGGLILSQALTLYTTPVVYLLLDKLRMRPKPKTKPRPVSS</sequence>
<evidence type="ECO:0000313" key="10">
    <source>
        <dbReference type="Proteomes" id="UP001301152"/>
    </source>
</evidence>
<reference evidence="9 10" key="1">
    <citation type="submission" date="2022-11" db="EMBL/GenBank/DDBJ databases">
        <title>Genome sequencing of Acetobacter type strain.</title>
        <authorList>
            <person name="Heo J."/>
            <person name="Lee D."/>
            <person name="Han B.-H."/>
            <person name="Hong S.-B."/>
            <person name="Kwon S.-W."/>
        </authorList>
    </citation>
    <scope>NUCLEOTIDE SEQUENCE [LARGE SCALE GENOMIC DNA]</scope>
    <source>
        <strain evidence="9 10">KACC 21253</strain>
    </source>
</reference>
<dbReference type="Proteomes" id="UP001301152">
    <property type="component" value="Unassembled WGS sequence"/>
</dbReference>
<evidence type="ECO:0000256" key="7">
    <source>
        <dbReference type="SAM" id="MobiDB-lite"/>
    </source>
</evidence>
<comment type="caution">
    <text evidence="9">The sequence shown here is derived from an EMBL/GenBank/DDBJ whole genome shotgun (WGS) entry which is preliminary data.</text>
</comment>
<dbReference type="Gene3D" id="3.30.70.1320">
    <property type="entry name" value="Multidrug efflux transporter AcrB pore domain like"/>
    <property type="match status" value="1"/>
</dbReference>
<feature type="transmembrane region" description="Helical" evidence="8">
    <location>
        <begin position="1059"/>
        <end position="1085"/>
    </location>
</feature>
<dbReference type="InterPro" id="IPR027463">
    <property type="entry name" value="AcrB_DN_DC_subdom"/>
</dbReference>
<dbReference type="SUPFAM" id="SSF82693">
    <property type="entry name" value="Multidrug efflux transporter AcrB pore domain, PN1, PN2, PC1 and PC2 subdomains"/>
    <property type="match status" value="3"/>
</dbReference>
<evidence type="ECO:0000313" key="9">
    <source>
        <dbReference type="EMBL" id="MCX2563953.1"/>
    </source>
</evidence>
<keyword evidence="5 8" id="KW-1133">Transmembrane helix</keyword>
<evidence type="ECO:0000256" key="3">
    <source>
        <dbReference type="ARBA" id="ARBA00022519"/>
    </source>
</evidence>
<dbReference type="Gene3D" id="3.30.70.1430">
    <property type="entry name" value="Multidrug efflux transporter AcrB pore domain"/>
    <property type="match status" value="2"/>
</dbReference>
<feature type="transmembrane region" description="Helical" evidence="8">
    <location>
        <begin position="981"/>
        <end position="1006"/>
    </location>
</feature>
<dbReference type="Gene3D" id="3.30.70.1440">
    <property type="entry name" value="Multidrug efflux transporter AcrB pore domain"/>
    <property type="match status" value="2"/>
</dbReference>
<gene>
    <name evidence="9" type="ORF">OQ497_08285</name>
</gene>
<dbReference type="Gene3D" id="1.20.1640.10">
    <property type="entry name" value="Multidrug efflux transporter AcrB transmembrane domain"/>
    <property type="match status" value="3"/>
</dbReference>
<dbReference type="SUPFAM" id="SSF82866">
    <property type="entry name" value="Multidrug efflux transporter AcrB transmembrane domain"/>
    <property type="match status" value="2"/>
</dbReference>
<evidence type="ECO:0000256" key="1">
    <source>
        <dbReference type="ARBA" id="ARBA00022448"/>
    </source>
</evidence>
<keyword evidence="2" id="KW-1003">Cell membrane</keyword>
<name>A0ABT3QF97_9PROT</name>